<dbReference type="EMBL" id="MJMJ01000001">
    <property type="protein sequence ID" value="OLQ93548.1"/>
    <property type="molecule type" value="Genomic_DNA"/>
</dbReference>
<gene>
    <name evidence="1" type="ORF">BIY22_03385</name>
</gene>
<name>A0A1Q9HRQ0_9VIBR</name>
<dbReference type="STRING" id="1381081.BIY22_03385"/>
<comment type="caution">
    <text evidence="1">The sequence shown here is derived from an EMBL/GenBank/DDBJ whole genome shotgun (WGS) entry which is preliminary data.</text>
</comment>
<accession>A0A1Q9HRQ0</accession>
<sequence>MGNKRKNISSEKWSQIFEMKLSGIEPDVISEFTGVSKSAIYTRFKKHEFIAFYKDKEQYDKFEENFIMACIKYGLNYFQAKDLLFTLPKHRI</sequence>
<dbReference type="Proteomes" id="UP000186313">
    <property type="component" value="Unassembled WGS sequence"/>
</dbReference>
<organism evidence="1 2">
    <name type="scientific">Vibrio panuliri</name>
    <dbReference type="NCBI Taxonomy" id="1381081"/>
    <lineage>
        <taxon>Bacteria</taxon>
        <taxon>Pseudomonadati</taxon>
        <taxon>Pseudomonadota</taxon>
        <taxon>Gammaproteobacteria</taxon>
        <taxon>Vibrionales</taxon>
        <taxon>Vibrionaceae</taxon>
        <taxon>Vibrio</taxon>
    </lineage>
</organism>
<protein>
    <submittedName>
        <fullName evidence="1">Uncharacterized protein</fullName>
    </submittedName>
</protein>
<dbReference type="RefSeq" id="WP_075706182.1">
    <property type="nucleotide sequence ID" value="NZ_MJMJ01000001.1"/>
</dbReference>
<evidence type="ECO:0000313" key="1">
    <source>
        <dbReference type="EMBL" id="OLQ93548.1"/>
    </source>
</evidence>
<proteinExistence type="predicted"/>
<reference evidence="1 2" key="1">
    <citation type="submission" date="2016-09" db="EMBL/GenBank/DDBJ databases">
        <title>Genomic Taxonomy of the Vibrionaceae.</title>
        <authorList>
            <person name="Gonzalez-Castillo A."/>
            <person name="Gomez-Gil B."/>
            <person name="Enciso-Ibarra K."/>
        </authorList>
    </citation>
    <scope>NUCLEOTIDE SEQUENCE [LARGE SCALE GENOMIC DNA]</scope>
    <source>
        <strain evidence="1 2">CAIM 703</strain>
    </source>
</reference>
<evidence type="ECO:0000313" key="2">
    <source>
        <dbReference type="Proteomes" id="UP000186313"/>
    </source>
</evidence>
<dbReference type="AlphaFoldDB" id="A0A1Q9HRQ0"/>